<dbReference type="Gramene" id="OIV98278">
    <property type="protein sequence ID" value="OIV98278"/>
    <property type="gene ID" value="TanjilG_09912"/>
</dbReference>
<reference evidence="2 3" key="1">
    <citation type="journal article" date="2017" name="Plant Biotechnol. J.">
        <title>A comprehensive draft genome sequence for lupin (Lupinus angustifolius), an emerging health food: insights into plant-microbe interactions and legume evolution.</title>
        <authorList>
            <person name="Hane J.K."/>
            <person name="Ming Y."/>
            <person name="Kamphuis L.G."/>
            <person name="Nelson M.N."/>
            <person name="Garg G."/>
            <person name="Atkins C.A."/>
            <person name="Bayer P.E."/>
            <person name="Bravo A."/>
            <person name="Bringans S."/>
            <person name="Cannon S."/>
            <person name="Edwards D."/>
            <person name="Foley R."/>
            <person name="Gao L.L."/>
            <person name="Harrison M.J."/>
            <person name="Huang W."/>
            <person name="Hurgobin B."/>
            <person name="Li S."/>
            <person name="Liu C.W."/>
            <person name="McGrath A."/>
            <person name="Morahan G."/>
            <person name="Murray J."/>
            <person name="Weller J."/>
            <person name="Jian J."/>
            <person name="Singh K.B."/>
        </authorList>
    </citation>
    <scope>NUCLEOTIDE SEQUENCE [LARGE SCALE GENOMIC DNA]</scope>
    <source>
        <strain evidence="3">cv. Tanjil</strain>
        <tissue evidence="2">Whole plant</tissue>
    </source>
</reference>
<dbReference type="OMA" id="NEDDAVC"/>
<organism evidence="2 3">
    <name type="scientific">Lupinus angustifolius</name>
    <name type="common">Narrow-leaved blue lupine</name>
    <dbReference type="NCBI Taxonomy" id="3871"/>
    <lineage>
        <taxon>Eukaryota</taxon>
        <taxon>Viridiplantae</taxon>
        <taxon>Streptophyta</taxon>
        <taxon>Embryophyta</taxon>
        <taxon>Tracheophyta</taxon>
        <taxon>Spermatophyta</taxon>
        <taxon>Magnoliopsida</taxon>
        <taxon>eudicotyledons</taxon>
        <taxon>Gunneridae</taxon>
        <taxon>Pentapetalae</taxon>
        <taxon>rosids</taxon>
        <taxon>fabids</taxon>
        <taxon>Fabales</taxon>
        <taxon>Fabaceae</taxon>
        <taxon>Papilionoideae</taxon>
        <taxon>50 kb inversion clade</taxon>
        <taxon>genistoids sensu lato</taxon>
        <taxon>core genistoids</taxon>
        <taxon>Genisteae</taxon>
        <taxon>Lupinus</taxon>
    </lineage>
</organism>
<dbReference type="Pfam" id="PF23156">
    <property type="entry name" value="DUF7054"/>
    <property type="match status" value="1"/>
</dbReference>
<dbReference type="InterPro" id="IPR055482">
    <property type="entry name" value="DUF7054"/>
</dbReference>
<name>A0A1J7GCZ3_LUPAN</name>
<protein>
    <recommendedName>
        <fullName evidence="1">DUF7054 domain-containing protein</fullName>
    </recommendedName>
</protein>
<dbReference type="AlphaFoldDB" id="A0A1J7GCZ3"/>
<dbReference type="PANTHER" id="PTHR33270">
    <property type="entry name" value="BNAC05G50380D PROTEIN"/>
    <property type="match status" value="1"/>
</dbReference>
<accession>A0A1J7GCZ3</accession>
<feature type="domain" description="DUF7054" evidence="1">
    <location>
        <begin position="28"/>
        <end position="109"/>
    </location>
</feature>
<dbReference type="Proteomes" id="UP000188354">
    <property type="component" value="Chromosome LG14"/>
</dbReference>
<sequence length="135" mass="15062">MNKSGIEKKVLHKYRNKGTCEHEKTRNAERFLITINILGSSGPVRFVVKMKDLVSGVIENALKYYAREGRLPVLGSDASNFLLYPANAGCDALNPLEPIGSYGARNFVLYKKKVISPKNNGGWKAWLNKSLSFKT</sequence>
<proteinExistence type="predicted"/>
<dbReference type="InterPro" id="IPR040358">
    <property type="entry name" value="At4g22758-like"/>
</dbReference>
<evidence type="ECO:0000313" key="3">
    <source>
        <dbReference type="Proteomes" id="UP000188354"/>
    </source>
</evidence>
<dbReference type="OrthoDB" id="1919859at2759"/>
<dbReference type="PANTHER" id="PTHR33270:SF5">
    <property type="entry name" value="GB|AAC00605.1"/>
    <property type="match status" value="1"/>
</dbReference>
<dbReference type="STRING" id="3871.A0A1J7GCZ3"/>
<dbReference type="EMBL" id="CM007374">
    <property type="protein sequence ID" value="OIV98278.1"/>
    <property type="molecule type" value="Genomic_DNA"/>
</dbReference>
<gene>
    <name evidence="2" type="ORF">TanjilG_09912</name>
</gene>
<keyword evidence="3" id="KW-1185">Reference proteome</keyword>
<evidence type="ECO:0000259" key="1">
    <source>
        <dbReference type="Pfam" id="PF23156"/>
    </source>
</evidence>
<dbReference type="KEGG" id="lang:109327100"/>
<evidence type="ECO:0000313" key="2">
    <source>
        <dbReference type="EMBL" id="OIV98278.1"/>
    </source>
</evidence>